<accession>A0ABV2WJY9</accession>
<keyword evidence="7" id="KW-0732">Signal</keyword>
<gene>
    <name evidence="8" type="ORF">ABZ510_04970</name>
</gene>
<dbReference type="InterPro" id="IPR001360">
    <property type="entry name" value="Glyco_hydro_1"/>
</dbReference>
<evidence type="ECO:0000256" key="7">
    <source>
        <dbReference type="SAM" id="SignalP"/>
    </source>
</evidence>
<dbReference type="PANTHER" id="PTHR10353">
    <property type="entry name" value="GLYCOSYL HYDROLASE"/>
    <property type="match status" value="1"/>
</dbReference>
<organism evidence="8 9">
    <name type="scientific">Nocardia rhamnosiphila</name>
    <dbReference type="NCBI Taxonomy" id="426716"/>
    <lineage>
        <taxon>Bacteria</taxon>
        <taxon>Bacillati</taxon>
        <taxon>Actinomycetota</taxon>
        <taxon>Actinomycetes</taxon>
        <taxon>Mycobacteriales</taxon>
        <taxon>Nocardiaceae</taxon>
        <taxon>Nocardia</taxon>
    </lineage>
</organism>
<dbReference type="EC" id="3.2.1.21" evidence="2"/>
<reference evidence="8 9" key="1">
    <citation type="submission" date="2024-06" db="EMBL/GenBank/DDBJ databases">
        <title>The Natural Products Discovery Center: Release of the First 8490 Sequenced Strains for Exploring Actinobacteria Biosynthetic Diversity.</title>
        <authorList>
            <person name="Kalkreuter E."/>
            <person name="Kautsar S.A."/>
            <person name="Yang D."/>
            <person name="Bader C.D."/>
            <person name="Teijaro C.N."/>
            <person name="Fluegel L."/>
            <person name="Davis C.M."/>
            <person name="Simpson J.R."/>
            <person name="Lauterbach L."/>
            <person name="Steele A.D."/>
            <person name="Gui C."/>
            <person name="Meng S."/>
            <person name="Li G."/>
            <person name="Viehrig K."/>
            <person name="Ye F."/>
            <person name="Su P."/>
            <person name="Kiefer A.F."/>
            <person name="Nichols A."/>
            <person name="Cepeda A.J."/>
            <person name="Yan W."/>
            <person name="Fan B."/>
            <person name="Jiang Y."/>
            <person name="Adhikari A."/>
            <person name="Zheng C.-J."/>
            <person name="Schuster L."/>
            <person name="Cowan T.M."/>
            <person name="Smanski M.J."/>
            <person name="Chevrette M.G."/>
            <person name="De Carvalho L.P.S."/>
            <person name="Shen B."/>
        </authorList>
    </citation>
    <scope>NUCLEOTIDE SEQUENCE [LARGE SCALE GENOMIC DNA]</scope>
    <source>
        <strain evidence="8 9">NPDC019708</strain>
    </source>
</reference>
<comment type="caution">
    <text evidence="8">The sequence shown here is derived from an EMBL/GenBank/DDBJ whole genome shotgun (WGS) entry which is preliminary data.</text>
</comment>
<proteinExistence type="inferred from homology"/>
<evidence type="ECO:0000256" key="5">
    <source>
        <dbReference type="PROSITE-ProRule" id="PRU10055"/>
    </source>
</evidence>
<dbReference type="RefSeq" id="WP_030520776.1">
    <property type="nucleotide sequence ID" value="NZ_JBEYBD010000003.1"/>
</dbReference>
<dbReference type="Proteomes" id="UP001550628">
    <property type="component" value="Unassembled WGS sequence"/>
</dbReference>
<dbReference type="EMBL" id="JBEYBF010000002">
    <property type="protein sequence ID" value="MEU1951193.1"/>
    <property type="molecule type" value="Genomic_DNA"/>
</dbReference>
<evidence type="ECO:0000256" key="6">
    <source>
        <dbReference type="RuleBase" id="RU003690"/>
    </source>
</evidence>
<dbReference type="Pfam" id="PF00232">
    <property type="entry name" value="Glyco_hydro_1"/>
    <property type="match status" value="2"/>
</dbReference>
<evidence type="ECO:0000256" key="1">
    <source>
        <dbReference type="ARBA" id="ARBA00010838"/>
    </source>
</evidence>
<comment type="similarity">
    <text evidence="1 6">Belongs to the glycosyl hydrolase 1 family.</text>
</comment>
<dbReference type="InterPro" id="IPR018120">
    <property type="entry name" value="Glyco_hydro_1_AS"/>
</dbReference>
<evidence type="ECO:0000256" key="2">
    <source>
        <dbReference type="ARBA" id="ARBA00012744"/>
    </source>
</evidence>
<evidence type="ECO:0000256" key="4">
    <source>
        <dbReference type="ARBA" id="ARBA00023295"/>
    </source>
</evidence>
<keyword evidence="4" id="KW-0326">Glycosidase</keyword>
<dbReference type="InterPro" id="IPR017853">
    <property type="entry name" value="GH"/>
</dbReference>
<keyword evidence="9" id="KW-1185">Reference proteome</keyword>
<dbReference type="PRINTS" id="PR00131">
    <property type="entry name" value="GLHYDRLASE1"/>
</dbReference>
<feature type="signal peptide" evidence="7">
    <location>
        <begin position="1"/>
        <end position="26"/>
    </location>
</feature>
<keyword evidence="3" id="KW-0378">Hydrolase</keyword>
<dbReference type="GeneID" id="96247004"/>
<protein>
    <recommendedName>
        <fullName evidence="2">beta-glucosidase</fullName>
        <ecNumber evidence="2">3.2.1.21</ecNumber>
    </recommendedName>
</protein>
<name>A0ABV2WJY9_9NOCA</name>
<evidence type="ECO:0000313" key="9">
    <source>
        <dbReference type="Proteomes" id="UP001550628"/>
    </source>
</evidence>
<dbReference type="SUPFAM" id="SSF51445">
    <property type="entry name" value="(Trans)glycosidases"/>
    <property type="match status" value="1"/>
</dbReference>
<evidence type="ECO:0000313" key="8">
    <source>
        <dbReference type="EMBL" id="MEU1951193.1"/>
    </source>
</evidence>
<dbReference type="Gene3D" id="3.20.20.80">
    <property type="entry name" value="Glycosidases"/>
    <property type="match status" value="2"/>
</dbReference>
<feature type="chain" id="PRO_5047301273" description="beta-glucosidase" evidence="7">
    <location>
        <begin position="27"/>
        <end position="446"/>
    </location>
</feature>
<dbReference type="PANTHER" id="PTHR10353:SF36">
    <property type="entry name" value="LP05116P"/>
    <property type="match status" value="1"/>
</dbReference>
<sequence>MRPRLRRYWVASLTVLVSTVLFCAHAAAAPQPSAGLPRLDGGFLWGVASSGFQAEGHAPDSNWTRYIAANPAYDRLGNSVDFYDRFESDIRLAADLGVRVFRIGVEWARLQPAPGVWDEQAFRFYDAVIASIARAGMRPMITLDHWVYPGWIADRGGWRSPTIVEDWLANMRAVVDRYAARDPLWVTVNEPVAYIAHESGRGNADAPQMLDRIAQAHNSIYDHIHHVRPNAQVTSNVGYVAGAEDRINGALVDRIAARLDYVGIDYYWGYDAARTIIEYLGGAVGSAVPPGPSIWELPIRPEGIYFALRHYADRFPGKPLYIVENGMATDNGHPRADGFTRSAHLQDTVYWIQRAKADGMNVMGYNYWSLTDNYEWGSFRPRFGLYTVDTTTDPGLTRRPTDAVGTYTRTIAEGGVPGDYRPTRGVAPCFLVDPPDSCLRPVAAVP</sequence>
<evidence type="ECO:0000256" key="3">
    <source>
        <dbReference type="ARBA" id="ARBA00022801"/>
    </source>
</evidence>
<dbReference type="PROSITE" id="PS00572">
    <property type="entry name" value="GLYCOSYL_HYDROL_F1_1"/>
    <property type="match status" value="1"/>
</dbReference>
<feature type="active site" description="Nucleophile" evidence="5">
    <location>
        <position position="324"/>
    </location>
</feature>